<dbReference type="AlphaFoldDB" id="A0A5N4AEI1"/>
<dbReference type="EMBL" id="VVIM01000008">
    <property type="protein sequence ID" value="KAB0795638.1"/>
    <property type="molecule type" value="Genomic_DNA"/>
</dbReference>
<gene>
    <name evidence="1" type="ORF">PPYR_12477</name>
</gene>
<protein>
    <submittedName>
        <fullName evidence="1">Uncharacterized protein</fullName>
    </submittedName>
</protein>
<proteinExistence type="predicted"/>
<comment type="caution">
    <text evidence="1">The sequence shown here is derived from an EMBL/GenBank/DDBJ whole genome shotgun (WGS) entry which is preliminary data.</text>
</comment>
<sequence length="127" mass="14721">MLITTNEVRFHWPHSTTTNLTTVNRELILYNWVTRRRRPAAASLLLAAGSAGCLRTQIKKQKRWWIRPWLVDKNEGGLKLAAHGFKRDIGQFKKFLRMSESTLNKLLKLVTPKIAKSDTFFREASNL</sequence>
<keyword evidence="2" id="KW-1185">Reference proteome</keyword>
<evidence type="ECO:0000313" key="1">
    <source>
        <dbReference type="EMBL" id="KAB0795638.1"/>
    </source>
</evidence>
<accession>A0A5N4AEI1</accession>
<evidence type="ECO:0000313" key="2">
    <source>
        <dbReference type="Proteomes" id="UP000327044"/>
    </source>
</evidence>
<organism evidence="1 2">
    <name type="scientific">Photinus pyralis</name>
    <name type="common">Common eastern firefly</name>
    <name type="synonym">Lampyris pyralis</name>
    <dbReference type="NCBI Taxonomy" id="7054"/>
    <lineage>
        <taxon>Eukaryota</taxon>
        <taxon>Metazoa</taxon>
        <taxon>Ecdysozoa</taxon>
        <taxon>Arthropoda</taxon>
        <taxon>Hexapoda</taxon>
        <taxon>Insecta</taxon>
        <taxon>Pterygota</taxon>
        <taxon>Neoptera</taxon>
        <taxon>Endopterygota</taxon>
        <taxon>Coleoptera</taxon>
        <taxon>Polyphaga</taxon>
        <taxon>Elateriformia</taxon>
        <taxon>Elateroidea</taxon>
        <taxon>Lampyridae</taxon>
        <taxon>Lampyrinae</taxon>
        <taxon>Photinus</taxon>
    </lineage>
</organism>
<name>A0A5N4AEI1_PHOPY</name>
<dbReference type="Proteomes" id="UP000327044">
    <property type="component" value="Unassembled WGS sequence"/>
</dbReference>
<reference evidence="1 2" key="1">
    <citation type="journal article" date="2018" name="Elife">
        <title>Firefly genomes illuminate parallel origins of bioluminescence in beetles.</title>
        <authorList>
            <person name="Fallon T.R."/>
            <person name="Lower S.E."/>
            <person name="Chang C.H."/>
            <person name="Bessho-Uehara M."/>
            <person name="Martin G.J."/>
            <person name="Bewick A.J."/>
            <person name="Behringer M."/>
            <person name="Debat H.J."/>
            <person name="Wong I."/>
            <person name="Day J.C."/>
            <person name="Suvorov A."/>
            <person name="Silva C.J."/>
            <person name="Stanger-Hall K.F."/>
            <person name="Hall D.W."/>
            <person name="Schmitz R.J."/>
            <person name="Nelson D.R."/>
            <person name="Lewis S.M."/>
            <person name="Shigenobu S."/>
            <person name="Bybee S.M."/>
            <person name="Larracuente A.M."/>
            <person name="Oba Y."/>
            <person name="Weng J.K."/>
        </authorList>
    </citation>
    <scope>NUCLEOTIDE SEQUENCE [LARGE SCALE GENOMIC DNA]</scope>
    <source>
        <strain evidence="1">1611_PpyrPB1</strain>
        <tissue evidence="1">Whole body</tissue>
    </source>
</reference>
<dbReference type="InParanoid" id="A0A5N4AEI1"/>